<comment type="caution">
    <text evidence="4">The sequence shown here is derived from an EMBL/GenBank/DDBJ whole genome shotgun (WGS) entry which is preliminary data.</text>
</comment>
<dbReference type="PANTHER" id="PTHR19346:SF4">
    <property type="entry name" value="SUGAR PHOSPHATE TRANSPORTER DOMAIN-CONTAINING PROTEIN"/>
    <property type="match status" value="1"/>
</dbReference>
<keyword evidence="2" id="KW-0472">Membrane</keyword>
<feature type="transmembrane region" description="Helical" evidence="2">
    <location>
        <begin position="341"/>
        <end position="359"/>
    </location>
</feature>
<feature type="transmembrane region" description="Helical" evidence="2">
    <location>
        <begin position="144"/>
        <end position="162"/>
    </location>
</feature>
<keyword evidence="2" id="KW-1133">Transmembrane helix</keyword>
<reference evidence="5" key="1">
    <citation type="journal article" date="2023" name="Commun. Biol.">
        <title>Genome analysis of Parmales, the sister group of diatoms, reveals the evolutionary specialization of diatoms from phago-mixotrophs to photoautotrophs.</title>
        <authorList>
            <person name="Ban H."/>
            <person name="Sato S."/>
            <person name="Yoshikawa S."/>
            <person name="Yamada K."/>
            <person name="Nakamura Y."/>
            <person name="Ichinomiya M."/>
            <person name="Sato N."/>
            <person name="Blanc-Mathieu R."/>
            <person name="Endo H."/>
            <person name="Kuwata A."/>
            <person name="Ogata H."/>
        </authorList>
    </citation>
    <scope>NUCLEOTIDE SEQUENCE [LARGE SCALE GENOMIC DNA]</scope>
</reference>
<feature type="compositionally biased region" description="Basic and acidic residues" evidence="1">
    <location>
        <begin position="382"/>
        <end position="392"/>
    </location>
</feature>
<feature type="transmembrane region" description="Helical" evidence="2">
    <location>
        <begin position="111"/>
        <end position="132"/>
    </location>
</feature>
<feature type="transmembrane region" description="Helical" evidence="2">
    <location>
        <begin position="33"/>
        <end position="51"/>
    </location>
</feature>
<dbReference type="PANTHER" id="PTHR19346">
    <property type="entry name" value="SUGAR PHOSPHATE TRANSPORTER DOMAIN-CONTAINING PROTEIN"/>
    <property type="match status" value="1"/>
</dbReference>
<evidence type="ECO:0000256" key="1">
    <source>
        <dbReference type="SAM" id="MobiDB-lite"/>
    </source>
</evidence>
<feature type="transmembrane region" description="Helical" evidence="2">
    <location>
        <begin position="209"/>
        <end position="229"/>
    </location>
</feature>
<dbReference type="Gene3D" id="1.10.3730.20">
    <property type="match status" value="1"/>
</dbReference>
<feature type="domain" description="EamA" evidence="3">
    <location>
        <begin position="86"/>
        <end position="184"/>
    </location>
</feature>
<evidence type="ECO:0000313" key="4">
    <source>
        <dbReference type="EMBL" id="GMI47202.1"/>
    </source>
</evidence>
<proteinExistence type="predicted"/>
<dbReference type="InterPro" id="IPR026505">
    <property type="entry name" value="Solute_c_fam_35_mem_F3/F4"/>
</dbReference>
<accession>A0A9W7LF18</accession>
<feature type="transmembrane region" description="Helical" evidence="2">
    <location>
        <begin position="169"/>
        <end position="189"/>
    </location>
</feature>
<dbReference type="InterPro" id="IPR037185">
    <property type="entry name" value="EmrE-like"/>
</dbReference>
<organism evidence="4 5">
    <name type="scientific">Triparma columacea</name>
    <dbReference type="NCBI Taxonomy" id="722753"/>
    <lineage>
        <taxon>Eukaryota</taxon>
        <taxon>Sar</taxon>
        <taxon>Stramenopiles</taxon>
        <taxon>Ochrophyta</taxon>
        <taxon>Bolidophyceae</taxon>
        <taxon>Parmales</taxon>
        <taxon>Triparmaceae</taxon>
        <taxon>Triparma</taxon>
    </lineage>
</organism>
<feature type="transmembrane region" description="Helical" evidence="2">
    <location>
        <begin position="250"/>
        <end position="272"/>
    </location>
</feature>
<sequence>MPKTNSMKDLPPSTPTIATPLLLPYDIHGPERVSLLTSVTIVSFYLLTWVGQSEYAQDITTEYDHPGFICYLNHSILVLMFPLVALCLKLKGGKTFSQHLESWRGTYSWRDVAWVYSIVAVEYAVCIWSWVLGLTMISVSSSNALYQLQCVFTVWFACLFLGEKMDRRKWLGCSIAFVGIVGVVLPPYLQDTDDESDSTSAPKNQLFGTLLTVMSAVTWAMYEVGYTYVSDIKNAEMPLTSSKFDSIMETMTTLGMIGIANAVAVVPLLFVLHFSGQEKFGLPESSDVSVRLFVNACLSFIFDLSFALAIYLTNPVIVSISSALVIPLSFLADHLLHSMEINYFSIGATPLVLVGLFILNKDDDEDDHDDYSLLGDGEEDVERSSPDRNNRT</sequence>
<evidence type="ECO:0000256" key="2">
    <source>
        <dbReference type="SAM" id="Phobius"/>
    </source>
</evidence>
<keyword evidence="2" id="KW-0812">Transmembrane</keyword>
<gene>
    <name evidence="4" type="ORF">TrCOL_g5658</name>
</gene>
<dbReference type="AlphaFoldDB" id="A0A9W7LF18"/>
<dbReference type="InterPro" id="IPR000620">
    <property type="entry name" value="EamA_dom"/>
</dbReference>
<dbReference type="Proteomes" id="UP001165065">
    <property type="component" value="Unassembled WGS sequence"/>
</dbReference>
<keyword evidence="5" id="KW-1185">Reference proteome</keyword>
<feature type="transmembrane region" description="Helical" evidence="2">
    <location>
        <begin position="316"/>
        <end position="335"/>
    </location>
</feature>
<protein>
    <recommendedName>
        <fullName evidence="3">EamA domain-containing protein</fullName>
    </recommendedName>
</protein>
<dbReference type="EMBL" id="BRYA01000334">
    <property type="protein sequence ID" value="GMI47202.1"/>
    <property type="molecule type" value="Genomic_DNA"/>
</dbReference>
<dbReference type="SUPFAM" id="SSF103481">
    <property type="entry name" value="Multidrug resistance efflux transporter EmrE"/>
    <property type="match status" value="2"/>
</dbReference>
<name>A0A9W7LF18_9STRA</name>
<dbReference type="GO" id="GO:0016020">
    <property type="term" value="C:membrane"/>
    <property type="evidence" value="ECO:0007669"/>
    <property type="project" value="InterPro"/>
</dbReference>
<dbReference type="Pfam" id="PF00892">
    <property type="entry name" value="EamA"/>
    <property type="match status" value="1"/>
</dbReference>
<feature type="transmembrane region" description="Helical" evidence="2">
    <location>
        <begin position="71"/>
        <end position="90"/>
    </location>
</feature>
<evidence type="ECO:0000313" key="5">
    <source>
        <dbReference type="Proteomes" id="UP001165065"/>
    </source>
</evidence>
<evidence type="ECO:0000259" key="3">
    <source>
        <dbReference type="Pfam" id="PF00892"/>
    </source>
</evidence>
<dbReference type="OrthoDB" id="1436450at2759"/>
<feature type="region of interest" description="Disordered" evidence="1">
    <location>
        <begin position="369"/>
        <end position="392"/>
    </location>
</feature>